<protein>
    <submittedName>
        <fullName evidence="2">Putative toxin-antitoxin system toxin component, PIN family</fullName>
    </submittedName>
</protein>
<dbReference type="Gene3D" id="3.40.50.1010">
    <property type="entry name" value="5'-nuclease"/>
    <property type="match status" value="1"/>
</dbReference>
<evidence type="ECO:0000259" key="1">
    <source>
        <dbReference type="SMART" id="SM00670"/>
    </source>
</evidence>
<dbReference type="NCBIfam" id="TIGR00305">
    <property type="entry name" value="putative toxin-antitoxin system toxin component, PIN family"/>
    <property type="match status" value="1"/>
</dbReference>
<evidence type="ECO:0000313" key="3">
    <source>
        <dbReference type="Proteomes" id="UP000176803"/>
    </source>
</evidence>
<gene>
    <name evidence="2" type="ORF">A3F03_03215</name>
</gene>
<dbReference type="SUPFAM" id="SSF88723">
    <property type="entry name" value="PIN domain-like"/>
    <property type="match status" value="1"/>
</dbReference>
<dbReference type="Proteomes" id="UP000176803">
    <property type="component" value="Unassembled WGS sequence"/>
</dbReference>
<dbReference type="PANTHER" id="PTHR34610">
    <property type="entry name" value="SSL7007 PROTEIN"/>
    <property type="match status" value="1"/>
</dbReference>
<dbReference type="AlphaFoldDB" id="A0A1F7I524"/>
<dbReference type="Pfam" id="PF13470">
    <property type="entry name" value="PIN_3"/>
    <property type="match status" value="1"/>
</dbReference>
<feature type="domain" description="PIN" evidence="1">
    <location>
        <begin position="5"/>
        <end position="120"/>
    </location>
</feature>
<dbReference type="PANTHER" id="PTHR34610:SF3">
    <property type="entry name" value="SSL7007 PROTEIN"/>
    <property type="match status" value="1"/>
</dbReference>
<accession>A0A1F7I524</accession>
<name>A0A1F7I524_9BACT</name>
<proteinExistence type="predicted"/>
<reference evidence="2 3" key="1">
    <citation type="journal article" date="2016" name="Nat. Commun.">
        <title>Thousands of microbial genomes shed light on interconnected biogeochemical processes in an aquifer system.</title>
        <authorList>
            <person name="Anantharaman K."/>
            <person name="Brown C.T."/>
            <person name="Hug L.A."/>
            <person name="Sharon I."/>
            <person name="Castelle C.J."/>
            <person name="Probst A.J."/>
            <person name="Thomas B.C."/>
            <person name="Singh A."/>
            <person name="Wilkins M.J."/>
            <person name="Karaoz U."/>
            <person name="Brodie E.L."/>
            <person name="Williams K.H."/>
            <person name="Hubbard S.S."/>
            <person name="Banfield J.F."/>
        </authorList>
    </citation>
    <scope>NUCLEOTIDE SEQUENCE [LARGE SCALE GENOMIC DNA]</scope>
</reference>
<dbReference type="InterPro" id="IPR002716">
    <property type="entry name" value="PIN_dom"/>
</dbReference>
<dbReference type="InterPro" id="IPR029060">
    <property type="entry name" value="PIN-like_dom_sf"/>
</dbReference>
<evidence type="ECO:0000313" key="2">
    <source>
        <dbReference type="EMBL" id="OGK38475.1"/>
    </source>
</evidence>
<organism evidence="2 3">
    <name type="scientific">Candidatus Roizmanbacteria bacterium RIFCSPHIGHO2_12_FULL_41_11</name>
    <dbReference type="NCBI Taxonomy" id="1802052"/>
    <lineage>
        <taxon>Bacteria</taxon>
        <taxon>Candidatus Roizmaniibacteriota</taxon>
    </lineage>
</organism>
<dbReference type="InterPro" id="IPR002850">
    <property type="entry name" value="PIN_toxin-like"/>
</dbReference>
<comment type="caution">
    <text evidence="2">The sequence shown here is derived from an EMBL/GenBank/DDBJ whole genome shotgun (WGS) entry which is preliminary data.</text>
</comment>
<dbReference type="EMBL" id="MGAC01000011">
    <property type="protein sequence ID" value="OGK38475.1"/>
    <property type="molecule type" value="Genomic_DNA"/>
</dbReference>
<sequence length="142" mass="16375">MITLPSAVLDTNIFISALIAPGNRRDILDLWSEKQFQFYISEAILEEIKNVGKRPVFRQYFTVEQLETLLDLIKQQSIFVPSSEILPEYQSRDEKDDIFVSCLLESRAAYFVTGNAKHFSQIKSLTHVVNPNEFINSFQKAK</sequence>
<dbReference type="SMART" id="SM00670">
    <property type="entry name" value="PINc"/>
    <property type="match status" value="1"/>
</dbReference>